<organism evidence="1 2">
    <name type="scientific">Segatella baroniae F0067</name>
    <dbReference type="NCBI Taxonomy" id="1115809"/>
    <lineage>
        <taxon>Bacteria</taxon>
        <taxon>Pseudomonadati</taxon>
        <taxon>Bacteroidota</taxon>
        <taxon>Bacteroidia</taxon>
        <taxon>Bacteroidales</taxon>
        <taxon>Prevotellaceae</taxon>
        <taxon>Segatella</taxon>
    </lineage>
</organism>
<dbReference type="EMBL" id="AWEY01000044">
    <property type="protein sequence ID" value="ERK38224.1"/>
    <property type="molecule type" value="Genomic_DNA"/>
</dbReference>
<comment type="caution">
    <text evidence="1">The sequence shown here is derived from an EMBL/GenBank/DDBJ whole genome shotgun (WGS) entry which is preliminary data.</text>
</comment>
<dbReference type="Proteomes" id="UP000016648">
    <property type="component" value="Unassembled WGS sequence"/>
</dbReference>
<reference evidence="1 2" key="1">
    <citation type="submission" date="2013-08" db="EMBL/GenBank/DDBJ databases">
        <authorList>
            <person name="Durkin A.S."/>
            <person name="Haft D.R."/>
            <person name="McCorrison J."/>
            <person name="Torralba M."/>
            <person name="Gillis M."/>
            <person name="Haft D.H."/>
            <person name="Methe B."/>
            <person name="Sutton G."/>
            <person name="Nelson K.E."/>
        </authorList>
    </citation>
    <scope>NUCLEOTIDE SEQUENCE [LARGE SCALE GENOMIC DNA]</scope>
    <source>
        <strain evidence="1 2">F0067</strain>
    </source>
</reference>
<accession>U2P3E5</accession>
<protein>
    <submittedName>
        <fullName evidence="1">Uncharacterized protein</fullName>
    </submittedName>
</protein>
<evidence type="ECO:0000313" key="1">
    <source>
        <dbReference type="EMBL" id="ERK38224.1"/>
    </source>
</evidence>
<keyword evidence="2" id="KW-1185">Reference proteome</keyword>
<name>U2P3E5_9BACT</name>
<dbReference type="AlphaFoldDB" id="U2P3E5"/>
<proteinExistence type="predicted"/>
<evidence type="ECO:0000313" key="2">
    <source>
        <dbReference type="Proteomes" id="UP000016648"/>
    </source>
</evidence>
<gene>
    <name evidence="1" type="ORF">HMPREF9135_1041</name>
</gene>
<sequence>MPTSFRPCDGSLSALRRRFFQHATAALSARDGSPFGA</sequence>